<name>A0A1W1XXG2_9BACT</name>
<dbReference type="STRING" id="1121390.SAMN02746041_03281"/>
<dbReference type="RefSeq" id="WP_170920691.1">
    <property type="nucleotide sequence ID" value="NZ_FWXF01000039.1"/>
</dbReference>
<evidence type="ECO:0000313" key="1">
    <source>
        <dbReference type="EMBL" id="SMC28555.1"/>
    </source>
</evidence>
<gene>
    <name evidence="1" type="ORF">SAMN02746041_03281</name>
</gene>
<dbReference type="EMBL" id="FWXF01000039">
    <property type="protein sequence ID" value="SMC28555.1"/>
    <property type="molecule type" value="Genomic_DNA"/>
</dbReference>
<protein>
    <submittedName>
        <fullName evidence="1">Plasmid transfer operon protein</fullName>
    </submittedName>
</protein>
<reference evidence="1 2" key="1">
    <citation type="submission" date="2017-04" db="EMBL/GenBank/DDBJ databases">
        <authorList>
            <person name="Afonso C.L."/>
            <person name="Miller P.J."/>
            <person name="Scott M.A."/>
            <person name="Spackman E."/>
            <person name="Goraichik I."/>
            <person name="Dimitrov K.M."/>
            <person name="Suarez D.L."/>
            <person name="Swayne D.E."/>
        </authorList>
    </citation>
    <scope>NUCLEOTIDE SEQUENCE [LARGE SCALE GENOMIC DNA]</scope>
    <source>
        <strain evidence="1 2">DSM 13146</strain>
    </source>
</reference>
<evidence type="ECO:0000313" key="2">
    <source>
        <dbReference type="Proteomes" id="UP000192783"/>
    </source>
</evidence>
<keyword evidence="2" id="KW-1185">Reference proteome</keyword>
<organism evidence="1 2">
    <name type="scientific">Desulfacinum hydrothermale DSM 13146</name>
    <dbReference type="NCBI Taxonomy" id="1121390"/>
    <lineage>
        <taxon>Bacteria</taxon>
        <taxon>Pseudomonadati</taxon>
        <taxon>Thermodesulfobacteriota</taxon>
        <taxon>Syntrophobacteria</taxon>
        <taxon>Syntrophobacterales</taxon>
        <taxon>Syntrophobacteraceae</taxon>
        <taxon>Desulfacinum</taxon>
    </lineage>
</organism>
<sequence length="148" mass="17006">IWFFFSSDCPYCRMQYDPVKHLAEDYGMIVYNVSLDGKPLPGMEHYVVDQGQSRALELKVVPAVALAIPPDTVVVISQGLLSESAMDNRILLVAEQHNLISEKYRRLINVNDRGVLPPDVLRNVPEEDMDDPARMVKYIRNELIKQYW</sequence>
<dbReference type="AlphaFoldDB" id="A0A1W1XXG2"/>
<dbReference type="Pfam" id="PF13728">
    <property type="entry name" value="TraF"/>
    <property type="match status" value="1"/>
</dbReference>
<accession>A0A1W1XXG2</accession>
<dbReference type="InterPro" id="IPR036249">
    <property type="entry name" value="Thioredoxin-like_sf"/>
</dbReference>
<proteinExistence type="predicted"/>
<dbReference type="InterPro" id="IPR039555">
    <property type="entry name" value="TraF/TrbB"/>
</dbReference>
<feature type="non-terminal residue" evidence="1">
    <location>
        <position position="1"/>
    </location>
</feature>
<dbReference type="SUPFAM" id="SSF52833">
    <property type="entry name" value="Thioredoxin-like"/>
    <property type="match status" value="1"/>
</dbReference>
<dbReference type="Proteomes" id="UP000192783">
    <property type="component" value="Unassembled WGS sequence"/>
</dbReference>